<keyword evidence="8" id="KW-0479">Metal-binding</keyword>
<dbReference type="PIRSF" id="PIRSF000808">
    <property type="entry name" value="GalT"/>
    <property type="match status" value="1"/>
</dbReference>
<dbReference type="NCBIfam" id="TIGR00209">
    <property type="entry name" value="galT_1"/>
    <property type="match status" value="1"/>
</dbReference>
<evidence type="ECO:0000313" key="15">
    <source>
        <dbReference type="EMBL" id="CAB4548705.1"/>
    </source>
</evidence>
<dbReference type="GO" id="GO:0033499">
    <property type="term" value="P:galactose catabolic process via UDP-galactose, Leloir pathway"/>
    <property type="evidence" value="ECO:0007669"/>
    <property type="project" value="TreeGrafter"/>
</dbReference>
<gene>
    <name evidence="15" type="ORF">UFOPK1581_00017</name>
</gene>
<dbReference type="UniPathway" id="UPA00214"/>
<reference evidence="15" key="1">
    <citation type="submission" date="2020-05" db="EMBL/GenBank/DDBJ databases">
        <authorList>
            <person name="Chiriac C."/>
            <person name="Salcher M."/>
            <person name="Ghai R."/>
            <person name="Kavagutti S V."/>
        </authorList>
    </citation>
    <scope>NUCLEOTIDE SEQUENCE</scope>
</reference>
<accession>A0A6J6CC77</accession>
<evidence type="ECO:0000259" key="14">
    <source>
        <dbReference type="Pfam" id="PF02744"/>
    </source>
</evidence>
<proteinExistence type="inferred from homology"/>
<dbReference type="PANTHER" id="PTHR11943:SF1">
    <property type="entry name" value="GALACTOSE-1-PHOSPHATE URIDYLYLTRANSFERASE"/>
    <property type="match status" value="1"/>
</dbReference>
<dbReference type="InterPro" id="IPR005849">
    <property type="entry name" value="GalP_Utransf_N"/>
</dbReference>
<keyword evidence="7" id="KW-0548">Nucleotidyltransferase</keyword>
<evidence type="ECO:0000256" key="5">
    <source>
        <dbReference type="ARBA" id="ARBA00012384"/>
    </source>
</evidence>
<dbReference type="GO" id="GO:0005737">
    <property type="term" value="C:cytoplasm"/>
    <property type="evidence" value="ECO:0007669"/>
    <property type="project" value="TreeGrafter"/>
</dbReference>
<dbReference type="GO" id="GO:0008270">
    <property type="term" value="F:zinc ion binding"/>
    <property type="evidence" value="ECO:0007669"/>
    <property type="project" value="InterPro"/>
</dbReference>
<dbReference type="InterPro" id="IPR019779">
    <property type="entry name" value="GalP_UDPtransf1_His-AS"/>
</dbReference>
<protein>
    <recommendedName>
        <fullName evidence="12">UDP-glucose--hexose-1-phosphate uridylyltransferase</fullName>
        <ecNumber evidence="5">2.7.7.12</ecNumber>
    </recommendedName>
    <alternativeName>
        <fullName evidence="12">UDP-glucose--hexose-1-phosphate uridylyltransferase</fullName>
    </alternativeName>
</protein>
<dbReference type="PROSITE" id="PS00117">
    <property type="entry name" value="GAL_P_UDP_TRANSF_I"/>
    <property type="match status" value="1"/>
</dbReference>
<dbReference type="SUPFAM" id="SSF54197">
    <property type="entry name" value="HIT-like"/>
    <property type="match status" value="2"/>
</dbReference>
<evidence type="ECO:0000256" key="7">
    <source>
        <dbReference type="ARBA" id="ARBA00022695"/>
    </source>
</evidence>
<comment type="cofactor">
    <cofactor evidence="2">
        <name>Zn(2+)</name>
        <dbReference type="ChEBI" id="CHEBI:29105"/>
    </cofactor>
</comment>
<keyword evidence="11" id="KW-0119">Carbohydrate metabolism</keyword>
<dbReference type="PANTHER" id="PTHR11943">
    <property type="entry name" value="GALACTOSE-1-PHOSPHATE URIDYLYLTRANSFERASE"/>
    <property type="match status" value="1"/>
</dbReference>
<keyword evidence="10" id="KW-0299">Galactose metabolism</keyword>
<comment type="catalytic activity">
    <reaction evidence="1">
        <text>alpha-D-galactose 1-phosphate + UDP-alpha-D-glucose = alpha-D-glucose 1-phosphate + UDP-alpha-D-galactose</text>
        <dbReference type="Rhea" id="RHEA:13989"/>
        <dbReference type="ChEBI" id="CHEBI:58336"/>
        <dbReference type="ChEBI" id="CHEBI:58601"/>
        <dbReference type="ChEBI" id="CHEBI:58885"/>
        <dbReference type="ChEBI" id="CHEBI:66914"/>
        <dbReference type="EC" id="2.7.7.12"/>
    </reaction>
</comment>
<name>A0A6J6CC77_9ZZZZ</name>
<evidence type="ECO:0000256" key="6">
    <source>
        <dbReference type="ARBA" id="ARBA00022679"/>
    </source>
</evidence>
<dbReference type="Pfam" id="PF02744">
    <property type="entry name" value="GalP_UDP_tr_C"/>
    <property type="match status" value="1"/>
</dbReference>
<dbReference type="Gene3D" id="3.30.428.10">
    <property type="entry name" value="HIT-like"/>
    <property type="match status" value="2"/>
</dbReference>
<organism evidence="15">
    <name type="scientific">freshwater metagenome</name>
    <dbReference type="NCBI Taxonomy" id="449393"/>
    <lineage>
        <taxon>unclassified sequences</taxon>
        <taxon>metagenomes</taxon>
        <taxon>ecological metagenomes</taxon>
    </lineage>
</organism>
<evidence type="ECO:0000256" key="10">
    <source>
        <dbReference type="ARBA" id="ARBA00023144"/>
    </source>
</evidence>
<dbReference type="EC" id="2.7.7.12" evidence="5"/>
<evidence type="ECO:0000256" key="8">
    <source>
        <dbReference type="ARBA" id="ARBA00022723"/>
    </source>
</evidence>
<evidence type="ECO:0000256" key="12">
    <source>
        <dbReference type="ARBA" id="ARBA00030549"/>
    </source>
</evidence>
<dbReference type="InterPro" id="IPR005850">
    <property type="entry name" value="GalP_Utransf_C"/>
</dbReference>
<evidence type="ECO:0000256" key="2">
    <source>
        <dbReference type="ARBA" id="ARBA00001947"/>
    </source>
</evidence>
<evidence type="ECO:0000256" key="4">
    <source>
        <dbReference type="ARBA" id="ARBA00010951"/>
    </source>
</evidence>
<evidence type="ECO:0000256" key="3">
    <source>
        <dbReference type="ARBA" id="ARBA00004947"/>
    </source>
</evidence>
<comment type="similarity">
    <text evidence="4">Belongs to the galactose-1-phosphate uridylyltransferase type 1 family.</text>
</comment>
<keyword evidence="6" id="KW-0808">Transferase</keyword>
<dbReference type="InterPro" id="IPR036265">
    <property type="entry name" value="HIT-like_sf"/>
</dbReference>
<dbReference type="EMBL" id="CAEZTB010000001">
    <property type="protein sequence ID" value="CAB4548705.1"/>
    <property type="molecule type" value="Genomic_DNA"/>
</dbReference>
<evidence type="ECO:0000256" key="9">
    <source>
        <dbReference type="ARBA" id="ARBA00022833"/>
    </source>
</evidence>
<feature type="domain" description="Galactose-1-phosphate uridyl transferase N-terminal" evidence="13">
    <location>
        <begin position="48"/>
        <end position="205"/>
    </location>
</feature>
<evidence type="ECO:0000256" key="1">
    <source>
        <dbReference type="ARBA" id="ARBA00001107"/>
    </source>
</evidence>
<evidence type="ECO:0000259" key="13">
    <source>
        <dbReference type="Pfam" id="PF01087"/>
    </source>
</evidence>
<feature type="domain" description="Galactose-1-phosphate uridyl transferase C-terminal" evidence="14">
    <location>
        <begin position="219"/>
        <end position="317"/>
    </location>
</feature>
<evidence type="ECO:0000256" key="11">
    <source>
        <dbReference type="ARBA" id="ARBA00023277"/>
    </source>
</evidence>
<dbReference type="GO" id="GO:0008108">
    <property type="term" value="F:UDP-glucose:hexose-1-phosphate uridylyltransferase activity"/>
    <property type="evidence" value="ECO:0007669"/>
    <property type="project" value="UniProtKB-EC"/>
</dbReference>
<dbReference type="AlphaFoldDB" id="A0A6J6CC77"/>
<sequence>MGNISKITADLFDGRQIHYFDDADSNLPSIRKKDLREPAARPPLADLKHDPLTGEWIAVAAHRHTRAFLPPSNQCPLCPATDSYLSEIPDNFDVAVFENKNPAFGALPDGSPVPVLEFPNAIPFGESKPAFGRCEVVVFSSEHTGSLAQMPTSRVHTVLQALAQRTEELQGLNGVKQVFPFENRGEEIGVTLHHPHGQIYCYPYVTPRTKKLLESMQTHGGEFFQDLLEFEKSSNRVLIDSESFVAYVPFAARWPMEAHLLPKRHVRNHSELTDAERLELADLYSKLLRSFELAYDTSSPYIAAWHQAPLVPGGEKARLQLQITSPRRAADKLKYLAGSESAMGAFIADIPAQDIAAQLRGNL</sequence>
<comment type="pathway">
    <text evidence="3">Carbohydrate metabolism; galactose metabolism.</text>
</comment>
<dbReference type="InterPro" id="IPR001937">
    <property type="entry name" value="GalP_UDPtransf1"/>
</dbReference>
<dbReference type="Pfam" id="PF01087">
    <property type="entry name" value="GalP_UDP_transf"/>
    <property type="match status" value="1"/>
</dbReference>
<keyword evidence="9" id="KW-0862">Zinc</keyword>